<accession>A0A9D1CQK3</accession>
<evidence type="ECO:0000313" key="6">
    <source>
        <dbReference type="EMBL" id="HIQ71976.1"/>
    </source>
</evidence>
<feature type="chain" id="PRO_5039216786" evidence="4">
    <location>
        <begin position="21"/>
        <end position="639"/>
    </location>
</feature>
<keyword evidence="2" id="KW-0813">Transport</keyword>
<reference evidence="6" key="1">
    <citation type="submission" date="2020-10" db="EMBL/GenBank/DDBJ databases">
        <authorList>
            <person name="Gilroy R."/>
        </authorList>
    </citation>
    <scope>NUCLEOTIDE SEQUENCE</scope>
    <source>
        <strain evidence="6">ChiSxjej2B14-6234</strain>
    </source>
</reference>
<evidence type="ECO:0000256" key="4">
    <source>
        <dbReference type="SAM" id="SignalP"/>
    </source>
</evidence>
<comment type="caution">
    <text evidence="6">The sequence shown here is derived from an EMBL/GenBank/DDBJ whole genome shotgun (WGS) entry which is preliminary data.</text>
</comment>
<evidence type="ECO:0000256" key="3">
    <source>
        <dbReference type="ARBA" id="ARBA00022729"/>
    </source>
</evidence>
<evidence type="ECO:0000256" key="2">
    <source>
        <dbReference type="ARBA" id="ARBA00022448"/>
    </source>
</evidence>
<feature type="domain" description="Solute-binding protein family 5" evidence="5">
    <location>
        <begin position="89"/>
        <end position="437"/>
    </location>
</feature>
<comment type="similarity">
    <text evidence="1">Belongs to the bacterial solute-binding protein 5 family.</text>
</comment>
<dbReference type="Proteomes" id="UP000886887">
    <property type="component" value="Unassembled WGS sequence"/>
</dbReference>
<dbReference type="Gene3D" id="3.10.105.10">
    <property type="entry name" value="Dipeptide-binding Protein, Domain 3"/>
    <property type="match status" value="1"/>
</dbReference>
<evidence type="ECO:0000259" key="5">
    <source>
        <dbReference type="Pfam" id="PF00496"/>
    </source>
</evidence>
<dbReference type="Pfam" id="PF00496">
    <property type="entry name" value="SBP_bac_5"/>
    <property type="match status" value="1"/>
</dbReference>
<gene>
    <name evidence="6" type="ORF">IAB73_07210</name>
</gene>
<feature type="signal peptide" evidence="4">
    <location>
        <begin position="1"/>
        <end position="20"/>
    </location>
</feature>
<protein>
    <submittedName>
        <fullName evidence="6">ABC transporter substrate-binding protein</fullName>
    </submittedName>
</protein>
<name>A0A9D1CQK3_9FIRM</name>
<dbReference type="EMBL" id="DVFJ01000026">
    <property type="protein sequence ID" value="HIQ71976.1"/>
    <property type="molecule type" value="Genomic_DNA"/>
</dbReference>
<dbReference type="PANTHER" id="PTHR30290:SF9">
    <property type="entry name" value="OLIGOPEPTIDE-BINDING PROTEIN APPA"/>
    <property type="match status" value="1"/>
</dbReference>
<keyword evidence="3 4" id="KW-0732">Signal</keyword>
<proteinExistence type="inferred from homology"/>
<dbReference type="Gene3D" id="3.40.190.10">
    <property type="entry name" value="Periplasmic binding protein-like II"/>
    <property type="match status" value="1"/>
</dbReference>
<dbReference type="GO" id="GO:0015833">
    <property type="term" value="P:peptide transport"/>
    <property type="evidence" value="ECO:0007669"/>
    <property type="project" value="TreeGrafter"/>
</dbReference>
<dbReference type="AlphaFoldDB" id="A0A9D1CQK3"/>
<dbReference type="PANTHER" id="PTHR30290">
    <property type="entry name" value="PERIPLASMIC BINDING COMPONENT OF ABC TRANSPORTER"/>
    <property type="match status" value="1"/>
</dbReference>
<dbReference type="SUPFAM" id="SSF53850">
    <property type="entry name" value="Periplasmic binding protein-like II"/>
    <property type="match status" value="1"/>
</dbReference>
<organism evidence="6 7">
    <name type="scientific">Candidatus Onthenecus intestinigallinarum</name>
    <dbReference type="NCBI Taxonomy" id="2840875"/>
    <lineage>
        <taxon>Bacteria</taxon>
        <taxon>Bacillati</taxon>
        <taxon>Bacillota</taxon>
        <taxon>Clostridia</taxon>
        <taxon>Eubacteriales</taxon>
        <taxon>Candidatus Onthenecus</taxon>
    </lineage>
</organism>
<dbReference type="InterPro" id="IPR000914">
    <property type="entry name" value="SBP_5_dom"/>
</dbReference>
<reference evidence="6" key="2">
    <citation type="journal article" date="2021" name="PeerJ">
        <title>Extensive microbial diversity within the chicken gut microbiome revealed by metagenomics and culture.</title>
        <authorList>
            <person name="Gilroy R."/>
            <person name="Ravi A."/>
            <person name="Getino M."/>
            <person name="Pursley I."/>
            <person name="Horton D.L."/>
            <person name="Alikhan N.F."/>
            <person name="Baker D."/>
            <person name="Gharbi K."/>
            <person name="Hall N."/>
            <person name="Watson M."/>
            <person name="Adriaenssens E.M."/>
            <person name="Foster-Nyarko E."/>
            <person name="Jarju S."/>
            <person name="Secka A."/>
            <person name="Antonio M."/>
            <person name="Oren A."/>
            <person name="Chaudhuri R.R."/>
            <person name="La Ragione R."/>
            <person name="Hildebrand F."/>
            <person name="Pallen M.J."/>
        </authorList>
    </citation>
    <scope>NUCLEOTIDE SEQUENCE</scope>
    <source>
        <strain evidence="6">ChiSxjej2B14-6234</strain>
    </source>
</reference>
<evidence type="ECO:0000313" key="7">
    <source>
        <dbReference type="Proteomes" id="UP000886887"/>
    </source>
</evidence>
<sequence>MKKLLAMLLALAMLFSVALAEEAVTSEKGVVIYGSSTEITGDFAPGAWWSNGATDMMLRELSNDYDTVVTNQGGELVVNPTVTKSLETTENEDGTKTYTIQINEGLVYNNGDAITAKDFVWHQVLLSSPLITDLAITSSAYLNYEGGQAFYDGETTALSGVRLIDDYTFSLTIAADKLPYFYDLNYAAVGAFDIEYWLGEGYDVADDGEGCYITGGEFTAAAIQEHLNNARFYAGPDRVSAGPYNLVEFDQAALQATLEINPNYAGNFEGQKPSIEKIVVVRAEDATWADAMKTGAFNFYDTVTDGTQINTAMDIMEDEAVAAQLGYGFDYVTFDRPGYGKIQFQCDFGPTQFVAVRQAVAMLLDRNEFANTFCQGWGSVVNGPYGTGLWQYMDSEEWLNENLNAYAYDAAGAVQLLVDDGWVYNADGSDYTEGVRYKKVTAEEAGTYAHNVTLADGTILMPLIIEWSSSENNSVSDLLNVMLVQNPDVAAAGMEIRQNIMTFDEMLNFIYRDATQGEKYGVPTYGMYNLATNWTPIYDVAYNFTDDPEMVAAGWNTNYLFDETIDQLTMDMVYGVESDDVDTYLSIWQQYVQRWNELLPEIPLYSNVYVTMYPDWLEGYTQDSFWDFQQAILYCTVAE</sequence>
<dbReference type="InterPro" id="IPR039424">
    <property type="entry name" value="SBP_5"/>
</dbReference>
<dbReference type="GO" id="GO:1904680">
    <property type="term" value="F:peptide transmembrane transporter activity"/>
    <property type="evidence" value="ECO:0007669"/>
    <property type="project" value="TreeGrafter"/>
</dbReference>
<evidence type="ECO:0000256" key="1">
    <source>
        <dbReference type="ARBA" id="ARBA00005695"/>
    </source>
</evidence>
<dbReference type="CDD" id="cd00995">
    <property type="entry name" value="PBP2_NikA_DppA_OppA_like"/>
    <property type="match status" value="1"/>
</dbReference>